<keyword evidence="5 20" id="KW-0813">Transport</keyword>
<dbReference type="PIRSF" id="PIRSF038885">
    <property type="entry name" value="COB"/>
    <property type="match status" value="1"/>
</dbReference>
<feature type="transmembrane region" description="Helical" evidence="20">
    <location>
        <begin position="81"/>
        <end position="102"/>
    </location>
</feature>
<evidence type="ECO:0000256" key="11">
    <source>
        <dbReference type="ARBA" id="ARBA00022982"/>
    </source>
</evidence>
<evidence type="ECO:0000256" key="4">
    <source>
        <dbReference type="ARBA" id="ARBA00013531"/>
    </source>
</evidence>
<sequence length="382" mass="44178">MMNIFKPLRKTHPVLKIINSSLIDLPTPSNISLWWNFGSLLGLCLIIQILTGLFLTMYYTANIEMAFHSVNYICRDVNYGWLIRTLHANGASFFFICVYLHIGRGIYYESFTLTYTWMIGVIILFLLMATAFMGYVLPWGQMSFWGATVITNLLSAIPYLGTMLVNWIWGGFAVSNATLTRFYTFHFLLPFIIAMMTMIHLLFLHQTGSNNPLGMNSNLDKLPFHPFFSYKDILGFIIMMMMLVMLTLTNPYLLGDPDNFIPANPMVTPIHIQPEWYFLFAYAILRSIPNKLGGVIALVMSILILIILPITFNKKIQGIQFYPINQIMFWIMVITIILLTWIGARPVEEPYIIIGQILTVLYFSYFIFNPLINKYWDKMIFN</sequence>
<feature type="transmembrane region" description="Helical" evidence="20">
    <location>
        <begin position="324"/>
        <end position="344"/>
    </location>
</feature>
<comment type="similarity">
    <text evidence="17 20">Belongs to the cytochrome b family.</text>
</comment>
<evidence type="ECO:0000256" key="15">
    <source>
        <dbReference type="ARBA" id="ARBA00023128"/>
    </source>
</evidence>
<dbReference type="GO" id="GO:0045275">
    <property type="term" value="C:respiratory chain complex III"/>
    <property type="evidence" value="ECO:0007669"/>
    <property type="project" value="InterPro"/>
</dbReference>
<dbReference type="EMBL" id="MH316560">
    <property type="protein sequence ID" value="AWX53555.1"/>
    <property type="molecule type" value="Genomic_DNA"/>
</dbReference>
<keyword evidence="9 19" id="KW-0479">Metal-binding</keyword>
<feature type="binding site" description="axial binding residue" evidence="19">
    <location>
        <position position="101"/>
    </location>
    <ligand>
        <name>heme b</name>
        <dbReference type="ChEBI" id="CHEBI:60344"/>
        <label>b566</label>
    </ligand>
    <ligandPart>
        <name>Fe</name>
        <dbReference type="ChEBI" id="CHEBI:18248"/>
    </ligandPart>
</feature>
<evidence type="ECO:0000256" key="18">
    <source>
        <dbReference type="PIRSR" id="PIRSR038885-1"/>
    </source>
</evidence>
<keyword evidence="6 19" id="KW-0349">Heme</keyword>
<evidence type="ECO:0000313" key="23">
    <source>
        <dbReference type="EMBL" id="AWX53555.1"/>
    </source>
</evidence>
<evidence type="ECO:0000256" key="17">
    <source>
        <dbReference type="ARBA" id="ARBA00061233"/>
    </source>
</evidence>
<evidence type="ECO:0000259" key="21">
    <source>
        <dbReference type="PROSITE" id="PS51002"/>
    </source>
</evidence>
<dbReference type="InterPro" id="IPR048259">
    <property type="entry name" value="Cytochrome_b_N_euk/bac"/>
</dbReference>
<dbReference type="Gene3D" id="1.20.810.10">
    <property type="entry name" value="Cytochrome Bc1 Complex, Chain C"/>
    <property type="match status" value="1"/>
</dbReference>
<feature type="domain" description="Cytochrome b/b6 C-terminal region profile" evidence="22">
    <location>
        <begin position="214"/>
        <end position="382"/>
    </location>
</feature>
<dbReference type="Pfam" id="PF00033">
    <property type="entry name" value="Cytochrome_B"/>
    <property type="match status" value="1"/>
</dbReference>
<dbReference type="FunFam" id="1.20.810.10:FF:000002">
    <property type="entry name" value="Cytochrome b"/>
    <property type="match status" value="1"/>
</dbReference>
<dbReference type="InterPro" id="IPR005798">
    <property type="entry name" value="Cyt_b/b6_C"/>
</dbReference>
<comment type="subcellular location">
    <subcellularLocation>
        <location evidence="2">Mitochondrion inner membrane</location>
        <topology evidence="2">Multi-pass membrane protein</topology>
    </subcellularLocation>
</comment>
<evidence type="ECO:0000256" key="16">
    <source>
        <dbReference type="ARBA" id="ARBA00023136"/>
    </source>
</evidence>
<dbReference type="GO" id="GO:0006122">
    <property type="term" value="P:mitochondrial electron transport, ubiquinol to cytochrome c"/>
    <property type="evidence" value="ECO:0007669"/>
    <property type="project" value="TreeGrafter"/>
</dbReference>
<dbReference type="PANTHER" id="PTHR19271:SF16">
    <property type="entry name" value="CYTOCHROME B"/>
    <property type="match status" value="1"/>
</dbReference>
<dbReference type="CDD" id="cd00290">
    <property type="entry name" value="cytochrome_b_C"/>
    <property type="match status" value="1"/>
</dbReference>
<keyword evidence="10" id="KW-0999">Mitochondrion inner membrane</keyword>
<keyword evidence="11 20" id="KW-0249">Electron transport</keyword>
<dbReference type="InterPro" id="IPR036150">
    <property type="entry name" value="Cyt_b/b6_C_sf"/>
</dbReference>
<evidence type="ECO:0000256" key="20">
    <source>
        <dbReference type="RuleBase" id="RU362117"/>
    </source>
</evidence>
<keyword evidence="15 20" id="KW-0496">Mitochondrion</keyword>
<dbReference type="InterPro" id="IPR016174">
    <property type="entry name" value="Di-haem_cyt_TM"/>
</dbReference>
<keyword evidence="13 19" id="KW-0408">Iron</keyword>
<evidence type="ECO:0000256" key="12">
    <source>
        <dbReference type="ARBA" id="ARBA00022989"/>
    </source>
</evidence>
<reference evidence="23" key="1">
    <citation type="submission" date="2018-05" db="EMBL/GenBank/DDBJ databases">
        <title>The complete mitochondrial genome of Eterusia aedea (Lepidoptera, Zygaenidae) and phylogenetic analysis.</title>
        <authorList>
            <person name="Bao L."/>
        </authorList>
    </citation>
    <scope>NUCLEOTIDE SEQUENCE</scope>
</reference>
<keyword evidence="16 20" id="KW-0472">Membrane</keyword>
<name>A0A344AR79_9NEOP</name>
<evidence type="ECO:0000256" key="8">
    <source>
        <dbReference type="ARBA" id="ARBA00022692"/>
    </source>
</evidence>
<dbReference type="CTD" id="4519"/>
<evidence type="ECO:0000256" key="19">
    <source>
        <dbReference type="PIRSR" id="PIRSR038885-2"/>
    </source>
</evidence>
<gene>
    <name evidence="23" type="primary">CYTB</name>
</gene>
<feature type="transmembrane region" description="Helical" evidence="20">
    <location>
        <begin position="292"/>
        <end position="312"/>
    </location>
</feature>
<organism evidence="23">
    <name type="scientific">Eterusia aedea</name>
    <dbReference type="NCBI Taxonomy" id="655059"/>
    <lineage>
        <taxon>Eukaryota</taxon>
        <taxon>Metazoa</taxon>
        <taxon>Ecdysozoa</taxon>
        <taxon>Arthropoda</taxon>
        <taxon>Hexapoda</taxon>
        <taxon>Insecta</taxon>
        <taxon>Pterygota</taxon>
        <taxon>Neoptera</taxon>
        <taxon>Endopterygota</taxon>
        <taxon>Lepidoptera</taxon>
        <taxon>Glossata</taxon>
        <taxon>Ditrysia</taxon>
        <taxon>Zygaenoidea</taxon>
        <taxon>Zygaenidae</taxon>
        <taxon>Chalcosiinae</taxon>
        <taxon>Eterusia</taxon>
    </lineage>
</organism>
<evidence type="ECO:0000256" key="5">
    <source>
        <dbReference type="ARBA" id="ARBA00022448"/>
    </source>
</evidence>
<dbReference type="SUPFAM" id="SSF81342">
    <property type="entry name" value="Transmembrane di-heme cytochromes"/>
    <property type="match status" value="1"/>
</dbReference>
<proteinExistence type="inferred from homology"/>
<protein>
    <recommendedName>
        <fullName evidence="4 20">Cytochrome b</fullName>
    </recommendedName>
</protein>
<dbReference type="RefSeq" id="YP_009504266.1">
    <property type="nucleotide sequence ID" value="NC_038208.1"/>
</dbReference>
<keyword evidence="14" id="KW-0830">Ubiquinone</keyword>
<dbReference type="PROSITE" id="PS51002">
    <property type="entry name" value="CYTB_NTER"/>
    <property type="match status" value="1"/>
</dbReference>
<dbReference type="PANTHER" id="PTHR19271">
    <property type="entry name" value="CYTOCHROME B"/>
    <property type="match status" value="1"/>
</dbReference>
<dbReference type="GO" id="GO:0008121">
    <property type="term" value="F:quinol-cytochrome-c reductase activity"/>
    <property type="evidence" value="ECO:0007669"/>
    <property type="project" value="InterPro"/>
</dbReference>
<comment type="function">
    <text evidence="1 20">Component of the ubiquinol-cytochrome c reductase complex (complex III or cytochrome b-c1 complex) that is part of the mitochondrial respiratory chain. The b-c1 complex mediates electron transfer from ubiquinol to cytochrome c. Contributes to the generation of a proton gradient across the mitochondrial membrane that is then used for ATP synthesis.</text>
</comment>
<feature type="transmembrane region" description="Helical" evidence="20">
    <location>
        <begin position="182"/>
        <end position="204"/>
    </location>
</feature>
<evidence type="ECO:0000256" key="1">
    <source>
        <dbReference type="ARBA" id="ARBA00002566"/>
    </source>
</evidence>
<dbReference type="InterPro" id="IPR027387">
    <property type="entry name" value="Cytb/b6-like_sf"/>
</dbReference>
<dbReference type="AlphaFoldDB" id="A0A344AR79"/>
<evidence type="ECO:0000259" key="22">
    <source>
        <dbReference type="PROSITE" id="PS51003"/>
    </source>
</evidence>
<dbReference type="GO" id="GO:0016491">
    <property type="term" value="F:oxidoreductase activity"/>
    <property type="evidence" value="ECO:0007669"/>
    <property type="project" value="UniProtKB-UniRule"/>
</dbReference>
<dbReference type="InterPro" id="IPR048260">
    <property type="entry name" value="Cytochrome_b_C_euk/bac"/>
</dbReference>
<keyword evidence="12 20" id="KW-1133">Transmembrane helix</keyword>
<feature type="domain" description="Cytochrome b/b6 N-terminal region profile" evidence="21">
    <location>
        <begin position="4"/>
        <end position="213"/>
    </location>
</feature>
<feature type="binding site" description="axial binding residue" evidence="19">
    <location>
        <position position="87"/>
    </location>
    <ligand>
        <name>heme b</name>
        <dbReference type="ChEBI" id="CHEBI:60344"/>
        <label>b562</label>
    </ligand>
    <ligandPart>
        <name>Fe</name>
        <dbReference type="ChEBI" id="CHEBI:18248"/>
    </ligandPart>
</feature>
<dbReference type="PROSITE" id="PS51003">
    <property type="entry name" value="CYTB_CTER"/>
    <property type="match status" value="1"/>
</dbReference>
<comment type="cofactor">
    <cofactor evidence="19">
        <name>heme</name>
        <dbReference type="ChEBI" id="CHEBI:30413"/>
    </cofactor>
    <text evidence="19">Binds 2 heme groups non-covalently.</text>
</comment>
<keyword evidence="7 20" id="KW-0679">Respiratory chain</keyword>
<evidence type="ECO:0000256" key="13">
    <source>
        <dbReference type="ARBA" id="ARBA00023004"/>
    </source>
</evidence>
<feature type="binding site" evidence="18">
    <location>
        <position position="205"/>
    </location>
    <ligand>
        <name>a ubiquinone</name>
        <dbReference type="ChEBI" id="CHEBI:16389"/>
    </ligand>
</feature>
<evidence type="ECO:0000256" key="10">
    <source>
        <dbReference type="ARBA" id="ARBA00022792"/>
    </source>
</evidence>
<feature type="transmembrane region" description="Helical" evidence="20">
    <location>
        <begin position="149"/>
        <end position="170"/>
    </location>
</feature>
<dbReference type="InterPro" id="IPR005797">
    <property type="entry name" value="Cyt_b/b6_N"/>
</dbReference>
<feature type="binding site" description="axial binding residue" evidence="19">
    <location>
        <position position="200"/>
    </location>
    <ligand>
        <name>heme b</name>
        <dbReference type="ChEBI" id="CHEBI:60344"/>
        <label>b566</label>
    </ligand>
    <ligandPart>
        <name>Fe</name>
        <dbReference type="ChEBI" id="CHEBI:18248"/>
    </ligandPart>
</feature>
<evidence type="ECO:0000256" key="6">
    <source>
        <dbReference type="ARBA" id="ARBA00022617"/>
    </source>
</evidence>
<evidence type="ECO:0000256" key="3">
    <source>
        <dbReference type="ARBA" id="ARBA00011649"/>
    </source>
</evidence>
<feature type="transmembrane region" description="Helical" evidence="20">
    <location>
        <begin position="350"/>
        <end position="372"/>
    </location>
</feature>
<comment type="subunit">
    <text evidence="3">The main subunits of complex b-c1 are: cytochrome b, cytochrome c1 and the Rieske protein.</text>
</comment>
<feature type="transmembrane region" description="Helical" evidence="20">
    <location>
        <begin position="34"/>
        <end position="60"/>
    </location>
</feature>
<dbReference type="Pfam" id="PF00032">
    <property type="entry name" value="Cytochrom_B_C"/>
    <property type="match status" value="1"/>
</dbReference>
<evidence type="ECO:0000256" key="9">
    <source>
        <dbReference type="ARBA" id="ARBA00022723"/>
    </source>
</evidence>
<keyword evidence="8 20" id="KW-0812">Transmembrane</keyword>
<evidence type="ECO:0000256" key="2">
    <source>
        <dbReference type="ARBA" id="ARBA00004448"/>
    </source>
</evidence>
<feature type="binding site" description="axial binding residue" evidence="19">
    <location>
        <position position="186"/>
    </location>
    <ligand>
        <name>heme b</name>
        <dbReference type="ChEBI" id="CHEBI:60344"/>
        <label>b562</label>
    </ligand>
    <ligandPart>
        <name>Fe</name>
        <dbReference type="ChEBI" id="CHEBI:18248"/>
    </ligandPart>
</feature>
<feature type="transmembrane region" description="Helical" evidence="20">
    <location>
        <begin position="114"/>
        <end position="137"/>
    </location>
</feature>
<evidence type="ECO:0000256" key="14">
    <source>
        <dbReference type="ARBA" id="ARBA00023075"/>
    </source>
</evidence>
<evidence type="ECO:0000256" key="7">
    <source>
        <dbReference type="ARBA" id="ARBA00022660"/>
    </source>
</evidence>
<feature type="transmembrane region" description="Helical" evidence="20">
    <location>
        <begin position="233"/>
        <end position="254"/>
    </location>
</feature>
<dbReference type="SUPFAM" id="SSF81648">
    <property type="entry name" value="a domain/subunit of cytochrome bc1 complex (Ubiquinol-cytochrome c reductase)"/>
    <property type="match status" value="1"/>
</dbReference>
<dbReference type="GO" id="GO:0005743">
    <property type="term" value="C:mitochondrial inner membrane"/>
    <property type="evidence" value="ECO:0007669"/>
    <property type="project" value="UniProtKB-SubCell"/>
</dbReference>
<dbReference type="CDD" id="cd00284">
    <property type="entry name" value="Cytochrome_b_N"/>
    <property type="match status" value="1"/>
</dbReference>
<geneLocation type="mitochondrion" evidence="23"/>
<accession>A0A344AR79</accession>
<dbReference type="GeneID" id="37543320"/>
<dbReference type="InterPro" id="IPR030689">
    <property type="entry name" value="Cytochrome_b"/>
</dbReference>
<dbReference type="GO" id="GO:0046872">
    <property type="term" value="F:metal ion binding"/>
    <property type="evidence" value="ECO:0007669"/>
    <property type="project" value="UniProtKB-UniRule"/>
</dbReference>
<comment type="cofactor">
    <cofactor evidence="20">
        <name>heme b</name>
        <dbReference type="ChEBI" id="CHEBI:60344"/>
    </cofactor>
    <text evidence="20">Binds 2 heme groups non-covalently.</text>
</comment>